<evidence type="ECO:0000313" key="3">
    <source>
        <dbReference type="Proteomes" id="UP000287033"/>
    </source>
</evidence>
<sequence>MGTKWEAALPSPPADELTQRDRQLLAGSTMMGSSDWRRESDNLSINYNKYWPISASEENQQEHRHSVLKKKGYFSAIGEVWRNPSIRSNFGVNHLYTNQFQQVGGYSREGPGKNEREILIISDQEKLKHLSNSLTTLDPLRRVDELSGFCSNVSTLNSNRREIMMENDCHKVESKPIENFRYGTAPINIRRNNQNFFFPLWILKPTETNYLEIDQSETFPPSCYQQPCLDFRPEIIDPESLSPSSNREQEANLYPYPDFLPPPFNRIDFSELSMLEDCKWKEALPARPNRPLEQLIDRIVQMEKIQFMTIQKEKSKVAGMLPSAAANTSSSRKSSKRSRKSRQCDLLCMQPPHVEVCFKKATPGKLEKRKYLYRIGSSHSCDESPDFQLSNDDVKFKRRLRANCNVYKHFRRSMYSSNQIILSRTASNYANSQAFAAVKSVNPLPGQKSSGNSPCKYKKKQKYIQAALGRSAEGRAKHCFLSRESY</sequence>
<dbReference type="PANTHER" id="PTHR22145">
    <property type="entry name" value="SI:CH211-266K22.6"/>
    <property type="match status" value="1"/>
</dbReference>
<dbReference type="OrthoDB" id="8763336at2759"/>
<accession>A0A401SKH0</accession>
<evidence type="ECO:0000256" key="1">
    <source>
        <dbReference type="SAM" id="MobiDB-lite"/>
    </source>
</evidence>
<organism evidence="2 3">
    <name type="scientific">Chiloscyllium punctatum</name>
    <name type="common">Brownbanded bambooshark</name>
    <name type="synonym">Hemiscyllium punctatum</name>
    <dbReference type="NCBI Taxonomy" id="137246"/>
    <lineage>
        <taxon>Eukaryota</taxon>
        <taxon>Metazoa</taxon>
        <taxon>Chordata</taxon>
        <taxon>Craniata</taxon>
        <taxon>Vertebrata</taxon>
        <taxon>Chondrichthyes</taxon>
        <taxon>Elasmobranchii</taxon>
        <taxon>Galeomorphii</taxon>
        <taxon>Galeoidea</taxon>
        <taxon>Orectolobiformes</taxon>
        <taxon>Hemiscylliidae</taxon>
        <taxon>Chiloscyllium</taxon>
    </lineage>
</organism>
<feature type="region of interest" description="Disordered" evidence="1">
    <location>
        <begin position="318"/>
        <end position="343"/>
    </location>
</feature>
<comment type="caution">
    <text evidence="2">The sequence shown here is derived from an EMBL/GenBank/DDBJ whole genome shotgun (WGS) entry which is preliminary data.</text>
</comment>
<dbReference type="AlphaFoldDB" id="A0A401SKH0"/>
<keyword evidence="3" id="KW-1185">Reference proteome</keyword>
<evidence type="ECO:0000313" key="2">
    <source>
        <dbReference type="EMBL" id="GCC30880.1"/>
    </source>
</evidence>
<dbReference type="Pfam" id="PF15344">
    <property type="entry name" value="FAM217"/>
    <property type="match status" value="1"/>
</dbReference>
<proteinExistence type="predicted"/>
<gene>
    <name evidence="2" type="ORF">chiPu_0009334</name>
</gene>
<dbReference type="PANTHER" id="PTHR22145:SF2">
    <property type="entry name" value="SI:CH211-266K22.6"/>
    <property type="match status" value="1"/>
</dbReference>
<dbReference type="OMA" id="NDCHKVE"/>
<reference evidence="2 3" key="1">
    <citation type="journal article" date="2018" name="Nat. Ecol. Evol.">
        <title>Shark genomes provide insights into elasmobranch evolution and the origin of vertebrates.</title>
        <authorList>
            <person name="Hara Y"/>
            <person name="Yamaguchi K"/>
            <person name="Onimaru K"/>
            <person name="Kadota M"/>
            <person name="Koyanagi M"/>
            <person name="Keeley SD"/>
            <person name="Tatsumi K"/>
            <person name="Tanaka K"/>
            <person name="Motone F"/>
            <person name="Kageyama Y"/>
            <person name="Nozu R"/>
            <person name="Adachi N"/>
            <person name="Nishimura O"/>
            <person name="Nakagawa R"/>
            <person name="Tanegashima C"/>
            <person name="Kiyatake I"/>
            <person name="Matsumoto R"/>
            <person name="Murakumo K"/>
            <person name="Nishida K"/>
            <person name="Terakita A"/>
            <person name="Kuratani S"/>
            <person name="Sato K"/>
            <person name="Hyodo S Kuraku.S."/>
        </authorList>
    </citation>
    <scope>NUCLEOTIDE SEQUENCE [LARGE SCALE GENOMIC DNA]</scope>
</reference>
<dbReference type="EMBL" id="BEZZ01000330">
    <property type="protein sequence ID" value="GCC30880.1"/>
    <property type="molecule type" value="Genomic_DNA"/>
</dbReference>
<dbReference type="InterPro" id="IPR029266">
    <property type="entry name" value="FAM217"/>
</dbReference>
<name>A0A401SKH0_CHIPU</name>
<dbReference type="Proteomes" id="UP000287033">
    <property type="component" value="Unassembled WGS sequence"/>
</dbReference>
<protein>
    <submittedName>
        <fullName evidence="2">Uncharacterized protein</fullName>
    </submittedName>
</protein>